<evidence type="ECO:0008006" key="5">
    <source>
        <dbReference type="Google" id="ProtNLM"/>
    </source>
</evidence>
<evidence type="ECO:0000313" key="4">
    <source>
        <dbReference type="Proteomes" id="UP001500171"/>
    </source>
</evidence>
<dbReference type="Proteomes" id="UP001500171">
    <property type="component" value="Unassembled WGS sequence"/>
</dbReference>
<feature type="compositionally biased region" description="Polar residues" evidence="1">
    <location>
        <begin position="90"/>
        <end position="115"/>
    </location>
</feature>
<dbReference type="RefSeq" id="WP_345491286.1">
    <property type="nucleotide sequence ID" value="NZ_BAABHY010000003.1"/>
</dbReference>
<name>A0ABP9NCD0_9GAMM</name>
<accession>A0ABP9NCD0</accession>
<evidence type="ECO:0000256" key="2">
    <source>
        <dbReference type="SAM" id="Phobius"/>
    </source>
</evidence>
<dbReference type="SUPFAM" id="SSF50998">
    <property type="entry name" value="Quinoprotein alcohol dehydrogenase-like"/>
    <property type="match status" value="1"/>
</dbReference>
<dbReference type="InterPro" id="IPR011047">
    <property type="entry name" value="Quinoprotein_ADH-like_sf"/>
</dbReference>
<organism evidence="3 4">
    <name type="scientific">Orbus sasakiae</name>
    <dbReference type="NCBI Taxonomy" id="1078475"/>
    <lineage>
        <taxon>Bacteria</taxon>
        <taxon>Pseudomonadati</taxon>
        <taxon>Pseudomonadota</taxon>
        <taxon>Gammaproteobacteria</taxon>
        <taxon>Orbales</taxon>
        <taxon>Orbaceae</taxon>
        <taxon>Orbus</taxon>
    </lineage>
</organism>
<reference evidence="4" key="1">
    <citation type="journal article" date="2019" name="Int. J. Syst. Evol. Microbiol.">
        <title>The Global Catalogue of Microorganisms (GCM) 10K type strain sequencing project: providing services to taxonomists for standard genome sequencing and annotation.</title>
        <authorList>
            <consortium name="The Broad Institute Genomics Platform"/>
            <consortium name="The Broad Institute Genome Sequencing Center for Infectious Disease"/>
            <person name="Wu L."/>
            <person name="Ma J."/>
        </authorList>
    </citation>
    <scope>NUCLEOTIDE SEQUENCE [LARGE SCALE GENOMIC DNA]</scope>
    <source>
        <strain evidence="4">JCM 18050</strain>
    </source>
</reference>
<evidence type="ECO:0000256" key="1">
    <source>
        <dbReference type="SAM" id="MobiDB-lite"/>
    </source>
</evidence>
<keyword evidence="2" id="KW-0472">Membrane</keyword>
<keyword evidence="2" id="KW-0812">Transmembrane</keyword>
<sequence>MAKQIKVIKCPNCGSVQKTEIKPEHYRCDNCQTEYFLDNDDINIHIHHQNRPTKPINAFTHNPTLKIVLASIGVIVLVTVFTLLFKRQSDNPPSQSRVSQVQNTASSSGVNSQPTTAKITEVPKKFHTQYEYCSTIIDKDKAYILTLEDHSYAYNDHHFFFTIYDLTSNKSIKEHPIDKLSTDKFGQVKWSYLDFSNDKTYFVANNNTIFLLDKINAKLDNITPSLLHNHPDYQTGLASVTISQTTSGNAFHILTNDGKKIYYYPLIDEVYVDNYDFQMLKNRPKRAPDDTREHTTYDFANRYGEDNKLIKFTYVSYDGKPHLSIRSANVGDEKLTEYGKHTDSNTAYDIVIDSAYRHNKLVTVMNHKNLTPNRLYFDPSILYSDNHILIIKTKANAAPGANYNYQQIDIEHGKVIWTLSDELFTIKEITPYGENFIAKQDCNQYAIISANGSLIKRITLKD</sequence>
<feature type="transmembrane region" description="Helical" evidence="2">
    <location>
        <begin position="67"/>
        <end position="85"/>
    </location>
</feature>
<evidence type="ECO:0000313" key="3">
    <source>
        <dbReference type="EMBL" id="GAA5111743.1"/>
    </source>
</evidence>
<protein>
    <recommendedName>
        <fullName evidence="5">C2H2-type domain-containing protein</fullName>
    </recommendedName>
</protein>
<keyword evidence="4" id="KW-1185">Reference proteome</keyword>
<proteinExistence type="predicted"/>
<feature type="region of interest" description="Disordered" evidence="1">
    <location>
        <begin position="89"/>
        <end position="115"/>
    </location>
</feature>
<gene>
    <name evidence="3" type="ORF">GCM10023211_17660</name>
</gene>
<comment type="caution">
    <text evidence="3">The sequence shown here is derived from an EMBL/GenBank/DDBJ whole genome shotgun (WGS) entry which is preliminary data.</text>
</comment>
<dbReference type="EMBL" id="BAABHY010000003">
    <property type="protein sequence ID" value="GAA5111743.1"/>
    <property type="molecule type" value="Genomic_DNA"/>
</dbReference>
<keyword evidence="2" id="KW-1133">Transmembrane helix</keyword>